<feature type="region of interest" description="Disordered" evidence="1">
    <location>
        <begin position="812"/>
        <end position="844"/>
    </location>
</feature>
<proteinExistence type="predicted"/>
<evidence type="ECO:0000256" key="1">
    <source>
        <dbReference type="SAM" id="MobiDB-lite"/>
    </source>
</evidence>
<keyword evidence="3" id="KW-1185">Reference proteome</keyword>
<feature type="compositionally biased region" description="Basic and acidic residues" evidence="1">
    <location>
        <begin position="812"/>
        <end position="829"/>
    </location>
</feature>
<dbReference type="Proteomes" id="UP001302126">
    <property type="component" value="Unassembled WGS sequence"/>
</dbReference>
<comment type="caution">
    <text evidence="2">The sequence shown here is derived from an EMBL/GenBank/DDBJ whole genome shotgun (WGS) entry which is preliminary data.</text>
</comment>
<organism evidence="2 3">
    <name type="scientific">Podospora australis</name>
    <dbReference type="NCBI Taxonomy" id="1536484"/>
    <lineage>
        <taxon>Eukaryota</taxon>
        <taxon>Fungi</taxon>
        <taxon>Dikarya</taxon>
        <taxon>Ascomycota</taxon>
        <taxon>Pezizomycotina</taxon>
        <taxon>Sordariomycetes</taxon>
        <taxon>Sordariomycetidae</taxon>
        <taxon>Sordariales</taxon>
        <taxon>Podosporaceae</taxon>
        <taxon>Podospora</taxon>
    </lineage>
</organism>
<feature type="compositionally biased region" description="Acidic residues" evidence="1">
    <location>
        <begin position="698"/>
        <end position="713"/>
    </location>
</feature>
<protein>
    <submittedName>
        <fullName evidence="2">Uncharacterized protein</fullName>
    </submittedName>
</protein>
<dbReference type="AlphaFoldDB" id="A0AAN6WQZ9"/>
<feature type="compositionally biased region" description="Basic residues" evidence="1">
    <location>
        <begin position="719"/>
        <end position="748"/>
    </location>
</feature>
<feature type="region of interest" description="Disordered" evidence="1">
    <location>
        <begin position="672"/>
        <end position="795"/>
    </location>
</feature>
<feature type="region of interest" description="Disordered" evidence="1">
    <location>
        <begin position="79"/>
        <end position="101"/>
    </location>
</feature>
<accession>A0AAN6WQZ9</accession>
<evidence type="ECO:0000313" key="2">
    <source>
        <dbReference type="EMBL" id="KAK4185851.1"/>
    </source>
</evidence>
<dbReference type="EMBL" id="MU864438">
    <property type="protein sequence ID" value="KAK4185851.1"/>
    <property type="molecule type" value="Genomic_DNA"/>
</dbReference>
<feature type="compositionally biased region" description="Polar residues" evidence="1">
    <location>
        <begin position="79"/>
        <end position="98"/>
    </location>
</feature>
<reference evidence="2" key="1">
    <citation type="journal article" date="2023" name="Mol. Phylogenet. Evol.">
        <title>Genome-scale phylogeny and comparative genomics of the fungal order Sordariales.</title>
        <authorList>
            <person name="Hensen N."/>
            <person name="Bonometti L."/>
            <person name="Westerberg I."/>
            <person name="Brannstrom I.O."/>
            <person name="Guillou S."/>
            <person name="Cros-Aarteil S."/>
            <person name="Calhoun S."/>
            <person name="Haridas S."/>
            <person name="Kuo A."/>
            <person name="Mondo S."/>
            <person name="Pangilinan J."/>
            <person name="Riley R."/>
            <person name="LaButti K."/>
            <person name="Andreopoulos B."/>
            <person name="Lipzen A."/>
            <person name="Chen C."/>
            <person name="Yan M."/>
            <person name="Daum C."/>
            <person name="Ng V."/>
            <person name="Clum A."/>
            <person name="Steindorff A."/>
            <person name="Ohm R.A."/>
            <person name="Martin F."/>
            <person name="Silar P."/>
            <person name="Natvig D.O."/>
            <person name="Lalanne C."/>
            <person name="Gautier V."/>
            <person name="Ament-Velasquez S.L."/>
            <person name="Kruys A."/>
            <person name="Hutchinson M.I."/>
            <person name="Powell A.J."/>
            <person name="Barry K."/>
            <person name="Miller A.N."/>
            <person name="Grigoriev I.V."/>
            <person name="Debuchy R."/>
            <person name="Gladieux P."/>
            <person name="Hiltunen Thoren M."/>
            <person name="Johannesson H."/>
        </authorList>
    </citation>
    <scope>NUCLEOTIDE SEQUENCE</scope>
    <source>
        <strain evidence="2">PSN309</strain>
    </source>
</reference>
<feature type="compositionally biased region" description="Low complexity" evidence="1">
    <location>
        <begin position="779"/>
        <end position="789"/>
    </location>
</feature>
<evidence type="ECO:0000313" key="3">
    <source>
        <dbReference type="Proteomes" id="UP001302126"/>
    </source>
</evidence>
<reference evidence="2" key="2">
    <citation type="submission" date="2023-05" db="EMBL/GenBank/DDBJ databases">
        <authorList>
            <consortium name="Lawrence Berkeley National Laboratory"/>
            <person name="Steindorff A."/>
            <person name="Hensen N."/>
            <person name="Bonometti L."/>
            <person name="Westerberg I."/>
            <person name="Brannstrom I.O."/>
            <person name="Guillou S."/>
            <person name="Cros-Aarteil S."/>
            <person name="Calhoun S."/>
            <person name="Haridas S."/>
            <person name="Kuo A."/>
            <person name="Mondo S."/>
            <person name="Pangilinan J."/>
            <person name="Riley R."/>
            <person name="Labutti K."/>
            <person name="Andreopoulos B."/>
            <person name="Lipzen A."/>
            <person name="Chen C."/>
            <person name="Yanf M."/>
            <person name="Daum C."/>
            <person name="Ng V."/>
            <person name="Clum A."/>
            <person name="Ohm R."/>
            <person name="Martin F."/>
            <person name="Silar P."/>
            <person name="Natvig D."/>
            <person name="Lalanne C."/>
            <person name="Gautier V."/>
            <person name="Ament-Velasquez S.L."/>
            <person name="Kruys A."/>
            <person name="Hutchinson M.I."/>
            <person name="Powell A.J."/>
            <person name="Barry K."/>
            <person name="Miller A.N."/>
            <person name="Grigoriev I.V."/>
            <person name="Debuchy R."/>
            <person name="Gladieux P."/>
            <person name="Thoren M.H."/>
            <person name="Johannesson H."/>
        </authorList>
    </citation>
    <scope>NUCLEOTIDE SEQUENCE</scope>
    <source>
        <strain evidence="2">PSN309</strain>
    </source>
</reference>
<feature type="compositionally biased region" description="Acidic residues" evidence="1">
    <location>
        <begin position="674"/>
        <end position="690"/>
    </location>
</feature>
<name>A0AAN6WQZ9_9PEZI</name>
<gene>
    <name evidence="2" type="ORF">QBC35DRAFT_502815</name>
</gene>
<sequence>MEPLSQNQRQTRHSANAANTWNRHMRGTESLWYYGTERKERYIRFEAKKYFDANLPPNTGDVFVSVKSVFKLGSSLLGSPNTASSNGNDTGNNALQQDQPEKWDDEELLENFPTDWKMPETSIAQPPKVWVRLPNNNETELQTNVKRHRKTSDTWTAHVRKVLSLGSGKSFKPTRQCDMPLKKPLLIEPLTKREQLINSRFDMTVEEFFLGLIEEANQSNDNSKQTANSSYGEWLLQLYDPSLPGYVKMSIADPFEFYATWIHEDDWHSYMTMLGETGTDPIRKFISFKDQSTFNTLDGLLLTVGERDLKIQGALTSQERKSVGLDSEQAGYDKAIANEFRRPKIAAAVRNRRLKGINSFAKTQHFKHGQTAVEVTLSEAKMAAASGKRATQPGQAAVMGGVSASAIASSLGWEEQRLSSGFSASEWLHLAAFSWGGFEPTGAKSGFSTSQNLENLIFGTSETNSLMTRYEMAWQDFYRKEQQLHDKKALARKEQPRSLQGRLEIHCNDFSQPIRYDHYTDGKYQFGDFTMKKQLVKKTSDLAELMFELQHPRTMSNLYKPDVDETTRHFQDSRAPGEFTTEAEMLFLAHDFPYVVYSMKYTVATNFISQLLNEPTSSTASFSFYPFQRSLYHQAEAVLDALVWKKIKQKAEVMVKSEIGEDAAEEVDAALGEEGTEEVDLSLGEGETDEAGLSPGEGETEDMELDPVPEEEQRELARTKTKRMNKAIQKRAKQKKLNRKSKNVRARSKPQAQTLNHETDEQETADTSVNPTFEGPGNGIEEIIPSPEEGGLEEIPEWRKKSIEKEAYLRKLDQNHQDGRNQIEKRDSKPNNAFNPDNDVGIWK</sequence>